<dbReference type="InterPro" id="IPR036691">
    <property type="entry name" value="Endo/exonu/phosph_ase_sf"/>
</dbReference>
<accession>A0A2A4JPY6</accession>
<dbReference type="PANTHER" id="PTHR47510">
    <property type="entry name" value="REVERSE TRANSCRIPTASE DOMAIN-CONTAINING PROTEIN"/>
    <property type="match status" value="1"/>
</dbReference>
<organism evidence="3">
    <name type="scientific">Heliothis virescens</name>
    <name type="common">Tobacco budworm moth</name>
    <dbReference type="NCBI Taxonomy" id="7102"/>
    <lineage>
        <taxon>Eukaryota</taxon>
        <taxon>Metazoa</taxon>
        <taxon>Ecdysozoa</taxon>
        <taxon>Arthropoda</taxon>
        <taxon>Hexapoda</taxon>
        <taxon>Insecta</taxon>
        <taxon>Pterygota</taxon>
        <taxon>Neoptera</taxon>
        <taxon>Endopterygota</taxon>
        <taxon>Lepidoptera</taxon>
        <taxon>Glossata</taxon>
        <taxon>Ditrysia</taxon>
        <taxon>Noctuoidea</taxon>
        <taxon>Noctuidae</taxon>
        <taxon>Heliothinae</taxon>
        <taxon>Heliothis</taxon>
    </lineage>
</organism>
<dbReference type="Pfam" id="PF03372">
    <property type="entry name" value="Exo_endo_phos"/>
    <property type="match status" value="1"/>
</dbReference>
<dbReference type="Gene3D" id="3.60.10.10">
    <property type="entry name" value="Endonuclease/exonuclease/phosphatase"/>
    <property type="match status" value="1"/>
</dbReference>
<dbReference type="InterPro" id="IPR005135">
    <property type="entry name" value="Endo/exonuclease/phosphatase"/>
</dbReference>
<dbReference type="GO" id="GO:0071897">
    <property type="term" value="P:DNA biosynthetic process"/>
    <property type="evidence" value="ECO:0007669"/>
    <property type="project" value="UniProtKB-ARBA"/>
</dbReference>
<evidence type="ECO:0000313" key="3">
    <source>
        <dbReference type="EMBL" id="PCG73654.1"/>
    </source>
</evidence>
<dbReference type="SUPFAM" id="SSF56672">
    <property type="entry name" value="DNA/RNA polymerases"/>
    <property type="match status" value="1"/>
</dbReference>
<evidence type="ECO:0000259" key="1">
    <source>
        <dbReference type="Pfam" id="PF00078"/>
    </source>
</evidence>
<name>A0A2A4JPY6_HELVI</name>
<sequence>MSNINFDESFYSCSSSSNSFLTVDSDSCAPLTLGDQISTLFSPFPNNLNIAHINAQSVPGHYSDLLASIDSAHLDALLISESFLKPSLLSTHYALPGFVLIRNDRTGKGGGGVAVYLRADIPFKIISSSPSMYSESAEYLFLEVVLNHNKMLLGVLYSPNLNVDYFDSLYSLLDDFSPLYEHLVLMGDFNTCLLKDDSRARKLQSLISSFNLHLLPLSATHHFPNCTPSLLDLMIVSKTNSVSLHGQLTASFSYHDLIFLSYRIRPPKRKPQFLFLRNFKGIDLEALKRDADCIDWTCIFASTCINEMVNSFNGKLLHLFDSHAPIRRVKVKNTPAPWLTPAIKELMASRDRAKRRLKRSPSERNLDAYKILRNRCNRMCRDAKRRYFHNSLDNRNSSEVWKFLKTIGIGKSACASGGDTDVCALNNYFSSPPVRLDPHVRARTLSRLADLLMPQCSSLELSAVTEDDVRKSIFAISSSAVGNDNICSRMISLTLPSILPVLTHILNYSLFSCSFPDCWKEAIIVPLPKISNPAALSDYRPISILPYLSKVLEHLVHYQLSSYLSCNNLLNPFQSGFRPGHSTVTALLKVTDDIRLAMENKSLTLLVLLDFSSAFNSVDFDVDILLGIL</sequence>
<feature type="domain" description="Reverse transcriptase" evidence="1">
    <location>
        <begin position="536"/>
        <end position="621"/>
    </location>
</feature>
<gene>
    <name evidence="3" type="ORF">B5V51_14573</name>
</gene>
<dbReference type="Pfam" id="PF00078">
    <property type="entry name" value="RVT_1"/>
    <property type="match status" value="1"/>
</dbReference>
<dbReference type="EMBL" id="NWSH01000893">
    <property type="protein sequence ID" value="PCG73654.1"/>
    <property type="molecule type" value="Genomic_DNA"/>
</dbReference>
<proteinExistence type="predicted"/>
<comment type="caution">
    <text evidence="3">The sequence shown here is derived from an EMBL/GenBank/DDBJ whole genome shotgun (WGS) entry which is preliminary data.</text>
</comment>
<dbReference type="STRING" id="7102.A0A2A4JPY6"/>
<dbReference type="AlphaFoldDB" id="A0A2A4JPY6"/>
<protein>
    <submittedName>
        <fullName evidence="3">Uncharacterized protein</fullName>
    </submittedName>
</protein>
<evidence type="ECO:0000259" key="2">
    <source>
        <dbReference type="Pfam" id="PF03372"/>
    </source>
</evidence>
<dbReference type="SUPFAM" id="SSF56219">
    <property type="entry name" value="DNase I-like"/>
    <property type="match status" value="1"/>
</dbReference>
<dbReference type="GO" id="GO:0003824">
    <property type="term" value="F:catalytic activity"/>
    <property type="evidence" value="ECO:0007669"/>
    <property type="project" value="InterPro"/>
</dbReference>
<dbReference type="InterPro" id="IPR043502">
    <property type="entry name" value="DNA/RNA_pol_sf"/>
</dbReference>
<reference evidence="3" key="1">
    <citation type="submission" date="2017-09" db="EMBL/GenBank/DDBJ databases">
        <title>Contemporary evolution of a Lepidopteran species, Heliothis virescens, in response to modern agricultural practices.</title>
        <authorList>
            <person name="Fritz M.L."/>
            <person name="Deyonke A.M."/>
            <person name="Papanicolaou A."/>
            <person name="Micinski S."/>
            <person name="Westbrook J."/>
            <person name="Gould F."/>
        </authorList>
    </citation>
    <scope>NUCLEOTIDE SEQUENCE [LARGE SCALE GENOMIC DNA]</scope>
    <source>
        <strain evidence="3">HvINT-</strain>
        <tissue evidence="3">Whole body</tissue>
    </source>
</reference>
<dbReference type="InterPro" id="IPR000477">
    <property type="entry name" value="RT_dom"/>
</dbReference>
<dbReference type="PANTHER" id="PTHR47510:SF3">
    <property type="entry name" value="ENDO_EXONUCLEASE_PHOSPHATASE DOMAIN-CONTAINING PROTEIN"/>
    <property type="match status" value="1"/>
</dbReference>
<feature type="domain" description="Endonuclease/exonuclease/phosphatase" evidence="2">
    <location>
        <begin position="49"/>
        <end position="238"/>
    </location>
</feature>